<reference evidence="3" key="2">
    <citation type="journal article" date="2019" name="Int. J. Syst. Evol. Microbiol.">
        <title>The Global Catalogue of Microorganisms (GCM) 10K type strain sequencing project: providing services to taxonomists for standard genome sequencing and annotation.</title>
        <authorList>
            <consortium name="The Broad Institute Genomics Platform"/>
            <consortium name="The Broad Institute Genome Sequencing Center for Infectious Disease"/>
            <person name="Wu L."/>
            <person name="Ma J."/>
        </authorList>
    </citation>
    <scope>NUCLEOTIDE SEQUENCE [LARGE SCALE GENOMIC DNA]</scope>
    <source>
        <strain evidence="3">CCM 4481</strain>
    </source>
</reference>
<reference evidence="1" key="3">
    <citation type="submission" date="2024-09" db="EMBL/GenBank/DDBJ databases">
        <authorList>
            <person name="Sun Q."/>
            <person name="Mori K."/>
        </authorList>
    </citation>
    <scope>NUCLEOTIDE SEQUENCE</scope>
    <source>
        <strain evidence="1">CGMCC 1.15435</strain>
    </source>
</reference>
<dbReference type="EMBL" id="JBHSGA010000023">
    <property type="protein sequence ID" value="MFC4528920.1"/>
    <property type="molecule type" value="Genomic_DNA"/>
</dbReference>
<sequence length="53" mass="5690">MAAEIVVDDTGEQIVATFNVSEVMEFCGAQAGIPEHIQVDKKTGQCLFDGPHL</sequence>
<accession>A0ABV9BY77</accession>
<dbReference type="RefSeq" id="WP_266151091.1">
    <property type="nucleotide sequence ID" value="NZ_CP064028.1"/>
</dbReference>
<reference evidence="1" key="1">
    <citation type="journal article" date="2014" name="Int. J. Syst. Evol. Microbiol.">
        <title>Complete genome of a new Firmicutes species belonging to the dominant human colonic microbiota ('Ruminococcus bicirculans') reveals two chromosomes and a selective capacity to utilize plant glucans.</title>
        <authorList>
            <consortium name="NISC Comparative Sequencing Program"/>
            <person name="Wegmann U."/>
            <person name="Louis P."/>
            <person name="Goesmann A."/>
            <person name="Henrissat B."/>
            <person name="Duncan S.H."/>
            <person name="Flint H.J."/>
        </authorList>
    </citation>
    <scope>NUCLEOTIDE SEQUENCE</scope>
    <source>
        <strain evidence="1">CGMCC 1.15435</strain>
    </source>
</reference>
<evidence type="ECO:0000313" key="2">
    <source>
        <dbReference type="EMBL" id="MFC4528920.1"/>
    </source>
</evidence>
<evidence type="ECO:0000313" key="1">
    <source>
        <dbReference type="EMBL" id="MFC4525561.1"/>
    </source>
</evidence>
<proteinExistence type="predicted"/>
<dbReference type="EMBL" id="JBHSGA010000004">
    <property type="protein sequence ID" value="MFC4525561.1"/>
    <property type="molecule type" value="Genomic_DNA"/>
</dbReference>
<gene>
    <name evidence="1" type="ORF">ACFO5W_02820</name>
    <name evidence="2" type="ORF">ACFO5W_19915</name>
</gene>
<keyword evidence="3" id="KW-1185">Reference proteome</keyword>
<name>A0ABV9BY77_9GAMM</name>
<organism evidence="1 3">
    <name type="scientific">Dyella halodurans</name>
    <dbReference type="NCBI Taxonomy" id="1920171"/>
    <lineage>
        <taxon>Bacteria</taxon>
        <taxon>Pseudomonadati</taxon>
        <taxon>Pseudomonadota</taxon>
        <taxon>Gammaproteobacteria</taxon>
        <taxon>Lysobacterales</taxon>
        <taxon>Rhodanobacteraceae</taxon>
        <taxon>Dyella</taxon>
    </lineage>
</organism>
<comment type="caution">
    <text evidence="1">The sequence shown here is derived from an EMBL/GenBank/DDBJ whole genome shotgun (WGS) entry which is preliminary data.</text>
</comment>
<protein>
    <submittedName>
        <fullName evidence="1">Uncharacterized protein</fullName>
    </submittedName>
</protein>
<evidence type="ECO:0000313" key="3">
    <source>
        <dbReference type="Proteomes" id="UP001595961"/>
    </source>
</evidence>
<dbReference type="Proteomes" id="UP001595961">
    <property type="component" value="Unassembled WGS sequence"/>
</dbReference>